<keyword evidence="9" id="KW-1185">Reference proteome</keyword>
<evidence type="ECO:0000313" key="7">
    <source>
        <dbReference type="EMBL" id="CRK30698.1"/>
    </source>
</evidence>
<evidence type="ECO:0000313" key="10">
    <source>
        <dbReference type="Proteomes" id="UP000045706"/>
    </source>
</evidence>
<feature type="compositionally biased region" description="Low complexity" evidence="6">
    <location>
        <begin position="333"/>
        <end position="348"/>
    </location>
</feature>
<gene>
    <name evidence="7" type="ORF">BN1708_015837</name>
    <name evidence="8" type="ORF">BN1723_015451</name>
</gene>
<dbReference type="PANTHER" id="PTHR47338:SF9">
    <property type="entry name" value="ZN(II)2CYS6 TRANSCRIPTION FACTOR (EUROFUNG)"/>
    <property type="match status" value="1"/>
</dbReference>
<dbReference type="Proteomes" id="UP000044602">
    <property type="component" value="Unassembled WGS sequence"/>
</dbReference>
<evidence type="ECO:0000313" key="9">
    <source>
        <dbReference type="Proteomes" id="UP000044602"/>
    </source>
</evidence>
<dbReference type="InterPro" id="IPR050815">
    <property type="entry name" value="TF_fung"/>
</dbReference>
<dbReference type="EMBL" id="CVQI01031674">
    <property type="protein sequence ID" value="CRK38933.1"/>
    <property type="molecule type" value="Genomic_DNA"/>
</dbReference>
<keyword evidence="5" id="KW-0539">Nucleus</keyword>
<keyword evidence="4" id="KW-0804">Transcription</keyword>
<evidence type="ECO:0008006" key="11">
    <source>
        <dbReference type="Google" id="ProtNLM"/>
    </source>
</evidence>
<evidence type="ECO:0000256" key="6">
    <source>
        <dbReference type="SAM" id="MobiDB-lite"/>
    </source>
</evidence>
<evidence type="ECO:0000256" key="3">
    <source>
        <dbReference type="ARBA" id="ARBA00023015"/>
    </source>
</evidence>
<feature type="region of interest" description="Disordered" evidence="6">
    <location>
        <begin position="324"/>
        <end position="355"/>
    </location>
</feature>
<dbReference type="AlphaFoldDB" id="A0A0G4MXK2"/>
<dbReference type="GO" id="GO:0005634">
    <property type="term" value="C:nucleus"/>
    <property type="evidence" value="ECO:0007669"/>
    <property type="project" value="UniProtKB-SubCell"/>
</dbReference>
<proteinExistence type="predicted"/>
<evidence type="ECO:0000256" key="5">
    <source>
        <dbReference type="ARBA" id="ARBA00023242"/>
    </source>
</evidence>
<organism evidence="8 10">
    <name type="scientific">Verticillium longisporum</name>
    <name type="common">Verticillium dahliae var. longisporum</name>
    <dbReference type="NCBI Taxonomy" id="100787"/>
    <lineage>
        <taxon>Eukaryota</taxon>
        <taxon>Fungi</taxon>
        <taxon>Dikarya</taxon>
        <taxon>Ascomycota</taxon>
        <taxon>Pezizomycotina</taxon>
        <taxon>Sordariomycetes</taxon>
        <taxon>Hypocreomycetidae</taxon>
        <taxon>Glomerellales</taxon>
        <taxon>Plectosphaerellaceae</taxon>
        <taxon>Verticillium</taxon>
    </lineage>
</organism>
<evidence type="ECO:0000256" key="4">
    <source>
        <dbReference type="ARBA" id="ARBA00023163"/>
    </source>
</evidence>
<dbReference type="GO" id="GO:0046872">
    <property type="term" value="F:metal ion binding"/>
    <property type="evidence" value="ECO:0007669"/>
    <property type="project" value="UniProtKB-KW"/>
</dbReference>
<reference evidence="9 10" key="1">
    <citation type="submission" date="2015-05" db="EMBL/GenBank/DDBJ databases">
        <authorList>
            <person name="Fogelqvist Johan"/>
        </authorList>
    </citation>
    <scope>NUCLEOTIDE SEQUENCE [LARGE SCALE GENOMIC DNA]</scope>
    <source>
        <strain evidence="7">VL1</strain>
        <strain evidence="8">VL2</strain>
    </source>
</reference>
<feature type="compositionally biased region" description="Pro residues" evidence="6">
    <location>
        <begin position="1"/>
        <end position="14"/>
    </location>
</feature>
<sequence length="400" mass="45254">MARLASPPPFPRNPGDPSNGQIVLPSHKSYKEVASFNVAEIVTRVSEVWCKAQTYVRSCSPSLAKEKRFPWQPSSHFTETTNAFMDIATNLPLSHRYRSMDFSKMTRELLEADHAFWSSWFLSRLMYHTIPCLLNHPLLLTLQIHGKHNVTEAFLHQAAFSITNHVSWFMHFLQIMRWRDFVSNDLVMVYCTTVIATIELQRSLSREVGKESHAKRSQENFDECLKFITNMEVRWAYASRVSGILLSLSVDMPSWIRSNYSEEEETIGVNLARILNVLDFSAAASNSVNGASCSKSLFGPSLLTPRESFERKTSSQVTRLPRIDPTERHPFASSPGLVPSPSSMPLSVDGNTPYNDVTMLTGDSNLDRGAAERMSLATSDTFNTLHDFSHWPYITEPPDI</sequence>
<dbReference type="STRING" id="100787.A0A0G4MXK2"/>
<comment type="subcellular location">
    <subcellularLocation>
        <location evidence="1">Nucleus</location>
    </subcellularLocation>
</comment>
<evidence type="ECO:0000256" key="2">
    <source>
        <dbReference type="ARBA" id="ARBA00022723"/>
    </source>
</evidence>
<dbReference type="Proteomes" id="UP000045706">
    <property type="component" value="Unassembled WGS sequence"/>
</dbReference>
<protein>
    <recommendedName>
        <fullName evidence="11">Transcription factor domain-containing protein</fullName>
    </recommendedName>
</protein>
<name>A0A0G4MXK2_VERLO</name>
<evidence type="ECO:0000313" key="8">
    <source>
        <dbReference type="EMBL" id="CRK38933.1"/>
    </source>
</evidence>
<dbReference type="GO" id="GO:0000981">
    <property type="term" value="F:DNA-binding transcription factor activity, RNA polymerase II-specific"/>
    <property type="evidence" value="ECO:0007669"/>
    <property type="project" value="InterPro"/>
</dbReference>
<evidence type="ECO:0000256" key="1">
    <source>
        <dbReference type="ARBA" id="ARBA00004123"/>
    </source>
</evidence>
<keyword evidence="2" id="KW-0479">Metal-binding</keyword>
<dbReference type="EMBL" id="CVQH01021474">
    <property type="protein sequence ID" value="CRK30698.1"/>
    <property type="molecule type" value="Genomic_DNA"/>
</dbReference>
<keyword evidence="3" id="KW-0805">Transcription regulation</keyword>
<feature type="region of interest" description="Disordered" evidence="6">
    <location>
        <begin position="1"/>
        <end position="20"/>
    </location>
</feature>
<accession>A0A0G4MXK2</accession>
<dbReference type="PANTHER" id="PTHR47338">
    <property type="entry name" value="ZN(II)2CYS6 TRANSCRIPTION FACTOR (EUROFUNG)-RELATED"/>
    <property type="match status" value="1"/>
</dbReference>